<dbReference type="Proteomes" id="UP000478052">
    <property type="component" value="Unassembled WGS sequence"/>
</dbReference>
<name>A0A6G0VQU9_APHCR</name>
<evidence type="ECO:0000313" key="2">
    <source>
        <dbReference type="EMBL" id="KAF0705938.1"/>
    </source>
</evidence>
<keyword evidence="1" id="KW-0175">Coiled coil</keyword>
<keyword evidence="2" id="KW-0418">Kinase</keyword>
<dbReference type="EMBL" id="VUJU01013094">
    <property type="protein sequence ID" value="KAF0705938.1"/>
    <property type="molecule type" value="Genomic_DNA"/>
</dbReference>
<reference evidence="2 3" key="1">
    <citation type="submission" date="2019-08" db="EMBL/GenBank/DDBJ databases">
        <title>Whole genome of Aphis craccivora.</title>
        <authorList>
            <person name="Voronova N.V."/>
            <person name="Shulinski R.S."/>
            <person name="Bandarenka Y.V."/>
            <person name="Zhorov D.G."/>
            <person name="Warner D."/>
        </authorList>
    </citation>
    <scope>NUCLEOTIDE SEQUENCE [LARGE SCALE GENOMIC DNA]</scope>
    <source>
        <strain evidence="2">180601</strain>
        <tissue evidence="2">Whole Body</tissue>
    </source>
</reference>
<keyword evidence="3" id="KW-1185">Reference proteome</keyword>
<feature type="coiled-coil region" evidence="1">
    <location>
        <begin position="94"/>
        <end position="170"/>
    </location>
</feature>
<organism evidence="2 3">
    <name type="scientific">Aphis craccivora</name>
    <name type="common">Cowpea aphid</name>
    <dbReference type="NCBI Taxonomy" id="307492"/>
    <lineage>
        <taxon>Eukaryota</taxon>
        <taxon>Metazoa</taxon>
        <taxon>Ecdysozoa</taxon>
        <taxon>Arthropoda</taxon>
        <taxon>Hexapoda</taxon>
        <taxon>Insecta</taxon>
        <taxon>Pterygota</taxon>
        <taxon>Neoptera</taxon>
        <taxon>Paraneoptera</taxon>
        <taxon>Hemiptera</taxon>
        <taxon>Sternorrhyncha</taxon>
        <taxon>Aphidomorpha</taxon>
        <taxon>Aphidoidea</taxon>
        <taxon>Aphididae</taxon>
        <taxon>Aphidini</taxon>
        <taxon>Aphis</taxon>
        <taxon>Aphis</taxon>
    </lineage>
</organism>
<evidence type="ECO:0000256" key="1">
    <source>
        <dbReference type="SAM" id="Coils"/>
    </source>
</evidence>
<evidence type="ECO:0000313" key="3">
    <source>
        <dbReference type="Proteomes" id="UP000478052"/>
    </source>
</evidence>
<dbReference type="OrthoDB" id="5919042at2759"/>
<feature type="non-terminal residue" evidence="2">
    <location>
        <position position="1"/>
    </location>
</feature>
<feature type="non-terminal residue" evidence="2">
    <location>
        <position position="173"/>
    </location>
</feature>
<feature type="coiled-coil region" evidence="1">
    <location>
        <begin position="3"/>
        <end position="65"/>
    </location>
</feature>
<accession>A0A6G0VQU9</accession>
<proteinExistence type="predicted"/>
<sequence>TNIKTLQELVTVQNEQLEGFEETILTFKNKEKQFLEDIITKQNEIEKIRNEVRDTKKMYNEEKSLRILAESREKTFESVQDIVKAELKLLTDRVHDKNVEIDTMKKQLDEVNSDLRDKSTMFYTLQIESEKVIKELNRMKAEISDAISQKQLLKEANVRLTAQLEAMVEDSNV</sequence>
<dbReference type="GO" id="GO:0016301">
    <property type="term" value="F:kinase activity"/>
    <property type="evidence" value="ECO:0007669"/>
    <property type="project" value="UniProtKB-KW"/>
</dbReference>
<protein>
    <submittedName>
        <fullName evidence="2">Citron Rho-interacting kinase-like</fullName>
    </submittedName>
</protein>
<comment type="caution">
    <text evidence="2">The sequence shown here is derived from an EMBL/GenBank/DDBJ whole genome shotgun (WGS) entry which is preliminary data.</text>
</comment>
<dbReference type="AlphaFoldDB" id="A0A6G0VQU9"/>
<keyword evidence="2" id="KW-0808">Transferase</keyword>
<gene>
    <name evidence="2" type="ORF">FWK35_00036505</name>
</gene>